<sequence length="109" mass="12448">MSNFDVPLKSKKNVCTSPDTRMRCEDSDNRGRTHGRNSLLCSDARRTSRVSSEPGEQMFDAVPLILKRNYAYATWLVHQNDYHPPGLGLHTEPFIETPTYIKARRVALI</sequence>
<dbReference type="AlphaFoldDB" id="A0ABD2B4T6"/>
<evidence type="ECO:0000313" key="3">
    <source>
        <dbReference type="Proteomes" id="UP001607303"/>
    </source>
</evidence>
<keyword evidence="3" id="KW-1185">Reference proteome</keyword>
<evidence type="ECO:0000313" key="2">
    <source>
        <dbReference type="EMBL" id="KAL2727727.1"/>
    </source>
</evidence>
<dbReference type="Proteomes" id="UP001607303">
    <property type="component" value="Unassembled WGS sequence"/>
</dbReference>
<reference evidence="2 3" key="1">
    <citation type="journal article" date="2024" name="Ann. Entomol. Soc. Am.">
        <title>Genomic analyses of the southern and eastern yellowjacket wasps (Hymenoptera: Vespidae) reveal evolutionary signatures of social life.</title>
        <authorList>
            <person name="Catto M.A."/>
            <person name="Caine P.B."/>
            <person name="Orr S.E."/>
            <person name="Hunt B.G."/>
            <person name="Goodisman M.A.D."/>
        </authorList>
    </citation>
    <scope>NUCLEOTIDE SEQUENCE [LARGE SCALE GENOMIC DNA]</scope>
    <source>
        <strain evidence="2">232</strain>
        <tissue evidence="2">Head and thorax</tissue>
    </source>
</reference>
<accession>A0ABD2B4T6</accession>
<organism evidence="2 3">
    <name type="scientific">Vespula maculifrons</name>
    <name type="common">Eastern yellow jacket</name>
    <name type="synonym">Wasp</name>
    <dbReference type="NCBI Taxonomy" id="7453"/>
    <lineage>
        <taxon>Eukaryota</taxon>
        <taxon>Metazoa</taxon>
        <taxon>Ecdysozoa</taxon>
        <taxon>Arthropoda</taxon>
        <taxon>Hexapoda</taxon>
        <taxon>Insecta</taxon>
        <taxon>Pterygota</taxon>
        <taxon>Neoptera</taxon>
        <taxon>Endopterygota</taxon>
        <taxon>Hymenoptera</taxon>
        <taxon>Apocrita</taxon>
        <taxon>Aculeata</taxon>
        <taxon>Vespoidea</taxon>
        <taxon>Vespidae</taxon>
        <taxon>Vespinae</taxon>
        <taxon>Vespula</taxon>
    </lineage>
</organism>
<proteinExistence type="predicted"/>
<feature type="region of interest" description="Disordered" evidence="1">
    <location>
        <begin position="1"/>
        <end position="54"/>
    </location>
</feature>
<feature type="compositionally biased region" description="Basic and acidic residues" evidence="1">
    <location>
        <begin position="20"/>
        <end position="31"/>
    </location>
</feature>
<name>A0ABD2B4T6_VESMC</name>
<protein>
    <submittedName>
        <fullName evidence="2">Uncharacterized protein</fullName>
    </submittedName>
</protein>
<evidence type="ECO:0000256" key="1">
    <source>
        <dbReference type="SAM" id="MobiDB-lite"/>
    </source>
</evidence>
<dbReference type="EMBL" id="JAYRBN010000100">
    <property type="protein sequence ID" value="KAL2727727.1"/>
    <property type="molecule type" value="Genomic_DNA"/>
</dbReference>
<comment type="caution">
    <text evidence="2">The sequence shown here is derived from an EMBL/GenBank/DDBJ whole genome shotgun (WGS) entry which is preliminary data.</text>
</comment>
<gene>
    <name evidence="2" type="ORF">V1477_017003</name>
</gene>